<dbReference type="InterPro" id="IPR016102">
    <property type="entry name" value="Succinyl-CoA_synth-like"/>
</dbReference>
<keyword evidence="3 4" id="KW-0067">ATP-binding</keyword>
<dbReference type="PANTHER" id="PTHR43334">
    <property type="entry name" value="ACETATE--COA LIGASE [ADP-FORMING]"/>
    <property type="match status" value="1"/>
</dbReference>
<dbReference type="InterPro" id="IPR036291">
    <property type="entry name" value="NAD(P)-bd_dom_sf"/>
</dbReference>
<dbReference type="InterPro" id="IPR017927">
    <property type="entry name" value="FAD-bd_FR_type"/>
</dbReference>
<dbReference type="InterPro" id="IPR043938">
    <property type="entry name" value="Ligase_CoA_dom"/>
</dbReference>
<dbReference type="InterPro" id="IPR017938">
    <property type="entry name" value="Riboflavin_synthase-like_b-brl"/>
</dbReference>
<dbReference type="PROSITE" id="PS51384">
    <property type="entry name" value="FAD_FR"/>
    <property type="match status" value="1"/>
</dbReference>
<dbReference type="SUPFAM" id="SSF51735">
    <property type="entry name" value="NAD(P)-binding Rossmann-fold domains"/>
    <property type="match status" value="1"/>
</dbReference>
<gene>
    <name evidence="7" type="ORF">UU55_C0005G0082</name>
</gene>
<dbReference type="PROSITE" id="PS50975">
    <property type="entry name" value="ATP_GRASP"/>
    <property type="match status" value="1"/>
</dbReference>
<dbReference type="InterPro" id="IPR011761">
    <property type="entry name" value="ATP-grasp"/>
</dbReference>
<dbReference type="Gene3D" id="3.30.470.20">
    <property type="entry name" value="ATP-grasp fold, B domain"/>
    <property type="match status" value="1"/>
</dbReference>
<dbReference type="SUPFAM" id="SSF56059">
    <property type="entry name" value="Glutathione synthetase ATP-binding domain-like"/>
    <property type="match status" value="1"/>
</dbReference>
<dbReference type="GO" id="GO:0046872">
    <property type="term" value="F:metal ion binding"/>
    <property type="evidence" value="ECO:0007669"/>
    <property type="project" value="InterPro"/>
</dbReference>
<dbReference type="Gene3D" id="2.40.30.10">
    <property type="entry name" value="Translation factors"/>
    <property type="match status" value="1"/>
</dbReference>
<proteinExistence type="predicted"/>
<evidence type="ECO:0000313" key="7">
    <source>
        <dbReference type="EMBL" id="KKS03174.1"/>
    </source>
</evidence>
<dbReference type="InterPro" id="IPR032875">
    <property type="entry name" value="Succ_CoA_lig_flav_dom"/>
</dbReference>
<dbReference type="GO" id="GO:0043758">
    <property type="term" value="F:acetate-CoA ligase (ADP-forming) activity"/>
    <property type="evidence" value="ECO:0007669"/>
    <property type="project" value="InterPro"/>
</dbReference>
<accession>A0A0G0VQK6</accession>
<dbReference type="Gene3D" id="3.40.50.80">
    <property type="entry name" value="Nucleotide-binding domain of ferredoxin-NADP reductase (FNR) module"/>
    <property type="match status" value="1"/>
</dbReference>
<evidence type="ECO:0000313" key="8">
    <source>
        <dbReference type="Proteomes" id="UP000033947"/>
    </source>
</evidence>
<dbReference type="Gene3D" id="3.40.50.261">
    <property type="entry name" value="Succinyl-CoA synthetase domains"/>
    <property type="match status" value="2"/>
</dbReference>
<name>A0A0G0VQK6_UNCKA</name>
<dbReference type="GO" id="GO:0016491">
    <property type="term" value="F:oxidoreductase activity"/>
    <property type="evidence" value="ECO:0007669"/>
    <property type="project" value="InterPro"/>
</dbReference>
<protein>
    <submittedName>
        <fullName evidence="7">Acetyl coenzyme A synthase alpha subunit</fullName>
    </submittedName>
</protein>
<dbReference type="Pfam" id="PF13380">
    <property type="entry name" value="CoA_binding_2"/>
    <property type="match status" value="1"/>
</dbReference>
<comment type="caution">
    <text evidence="7">The sequence shown here is derived from an EMBL/GenBank/DDBJ whole genome shotgun (WGS) entry which is preliminary data.</text>
</comment>
<dbReference type="AlphaFoldDB" id="A0A0G0VQK6"/>
<dbReference type="Pfam" id="PF00970">
    <property type="entry name" value="FAD_binding_6"/>
    <property type="match status" value="1"/>
</dbReference>
<dbReference type="Pfam" id="PF19045">
    <property type="entry name" value="Ligase_CoA_2"/>
    <property type="match status" value="1"/>
</dbReference>
<sequence>MPKNLAGLFSPKSIAVIGASASPEKVGAVILKNIVDSKYQGTVYAINPNTDSIGKIKCYKSVLDLPEVPDLAIISIPVALVLPTMEQIVKKGIKNVVTLTAGFKETGPEGAELEKQLEEVCRKNEINMLGPNCLGFVNNIVSLNATFAKVPDQPGNLRFISQSGALATSLFDWFSLVNVGFSEFITMGNKTVINENDVLEYFLSKEQEPISSLAVEAPRKIEPVGMYLESISDGQQFLKLTKQIAKNDPIFIIKPGKTNAAKSAMQSHTGAIAGADDILDVALKQAGVYRCATLEEFFDLSKAFAWNDIPAGPRVAIISNAGGPGVISADAVIEEGLEIAEIDDEIKKQLSEVLPRSSSLLNPVDVLGDALADRFANAAEIVLKTDKCDSLLVILTPQMMTQIEKTAEMIGNISKKYKKPVFCSFIGGSMVSAGELALNNLKVPSYLFPERAIAVIGAMWKFKSQQEKILREMTDIGLLNKQILPDETSKILQKAVTAGQKALDNLDADNVISSVGIQTPGTKIAKDLKDAKKFANEIGYPVVLKLSSPGLLHKKHFGGVILDIRNEDQLENAWSTLERKTENLDEEIKAHVQFQIQKEIPSGAEVLVGVKRDPTFGPVLLFGAGGSLVELIADKNLHLLPLDMASIQELVKGSKIYSVLKGSDTEPPYALEKLYQLIFNLQKLYESAPEIQEIEINPVIITINDVWAVDTKVTLELNKPKPVGPKFKVAKALKNEVLAGKMRYLEFEAEEPLVLKPGQYVSVKVSSTRINCYSVAGQSSPTKFNLLVDTTPGGPGSKFFEALKEGDVMTYLGPFGTFTLKPDEGADNLLFLATGSGLGPLKLMMEHLLRVEKTTKNITLYLGLNNCEDVFMQDYLDSLSKEFSNFKYQIAVCNKSKTWKGATGFITPLVKNDFPDASKCAVYICGNKFMINDVTKVLTGNGCPKDRIYFEKYDA</sequence>
<organism evidence="7 8">
    <name type="scientific">candidate division WWE3 bacterium GW2011_GWC2_41_23</name>
    <dbReference type="NCBI Taxonomy" id="1619123"/>
    <lineage>
        <taxon>Bacteria</taxon>
        <taxon>Katanobacteria</taxon>
    </lineage>
</organism>
<keyword evidence="2 4" id="KW-0547">Nucleotide-binding</keyword>
<dbReference type="Gene3D" id="3.40.50.720">
    <property type="entry name" value="NAD(P)-binding Rossmann-like Domain"/>
    <property type="match status" value="1"/>
</dbReference>
<dbReference type="PRINTS" id="PR00410">
    <property type="entry name" value="PHEHYDRXLASE"/>
</dbReference>
<dbReference type="InterPro" id="IPR008333">
    <property type="entry name" value="Cbr1-like_FAD-bd_dom"/>
</dbReference>
<dbReference type="PANTHER" id="PTHR43334:SF1">
    <property type="entry name" value="3-HYDROXYPROPIONATE--COA LIGASE [ADP-FORMING]"/>
    <property type="match status" value="1"/>
</dbReference>
<dbReference type="InterPro" id="IPR051538">
    <property type="entry name" value="Acyl-CoA_Synth/Transferase"/>
</dbReference>
<evidence type="ECO:0000256" key="4">
    <source>
        <dbReference type="PROSITE-ProRule" id="PRU00409"/>
    </source>
</evidence>
<dbReference type="PATRIC" id="fig|1619123.3.peg.469"/>
<evidence type="ECO:0000259" key="5">
    <source>
        <dbReference type="PROSITE" id="PS50975"/>
    </source>
</evidence>
<dbReference type="Proteomes" id="UP000033947">
    <property type="component" value="Unassembled WGS sequence"/>
</dbReference>
<dbReference type="EMBL" id="LCBB01000005">
    <property type="protein sequence ID" value="KKS03174.1"/>
    <property type="molecule type" value="Genomic_DNA"/>
</dbReference>
<evidence type="ECO:0000256" key="1">
    <source>
        <dbReference type="ARBA" id="ARBA00022598"/>
    </source>
</evidence>
<dbReference type="Pfam" id="PF00175">
    <property type="entry name" value="NAD_binding_1"/>
    <property type="match status" value="1"/>
</dbReference>
<dbReference type="InterPro" id="IPR003781">
    <property type="entry name" value="CoA-bd"/>
</dbReference>
<evidence type="ECO:0000259" key="6">
    <source>
        <dbReference type="PROSITE" id="PS51384"/>
    </source>
</evidence>
<dbReference type="InterPro" id="IPR013815">
    <property type="entry name" value="ATP_grasp_subdomain_1"/>
</dbReference>
<dbReference type="InterPro" id="IPR001433">
    <property type="entry name" value="OxRdtase_FAD/NAD-bd"/>
</dbReference>
<evidence type="ECO:0000256" key="2">
    <source>
        <dbReference type="ARBA" id="ARBA00022741"/>
    </source>
</evidence>
<dbReference type="Pfam" id="PF13607">
    <property type="entry name" value="Succ_CoA_lig"/>
    <property type="match status" value="1"/>
</dbReference>
<keyword evidence="1" id="KW-0436">Ligase</keyword>
<dbReference type="SUPFAM" id="SSF52210">
    <property type="entry name" value="Succinyl-CoA synthetase domains"/>
    <property type="match status" value="2"/>
</dbReference>
<dbReference type="SUPFAM" id="SSF63380">
    <property type="entry name" value="Riboflavin synthase domain-like"/>
    <property type="match status" value="1"/>
</dbReference>
<reference evidence="7 8" key="1">
    <citation type="journal article" date="2015" name="Nature">
        <title>rRNA introns, odd ribosomes, and small enigmatic genomes across a large radiation of phyla.</title>
        <authorList>
            <person name="Brown C.T."/>
            <person name="Hug L.A."/>
            <person name="Thomas B.C."/>
            <person name="Sharon I."/>
            <person name="Castelle C.J."/>
            <person name="Singh A."/>
            <person name="Wilkins M.J."/>
            <person name="Williams K.H."/>
            <person name="Banfield J.F."/>
        </authorList>
    </citation>
    <scope>NUCLEOTIDE SEQUENCE [LARGE SCALE GENOMIC DNA]</scope>
</reference>
<dbReference type="Pfam" id="PF13549">
    <property type="entry name" value="ATP-grasp_5"/>
    <property type="match status" value="1"/>
</dbReference>
<dbReference type="InterPro" id="IPR039261">
    <property type="entry name" value="FNR_nucleotide-bd"/>
</dbReference>
<feature type="domain" description="FAD-binding FR-type" evidence="6">
    <location>
        <begin position="725"/>
        <end position="821"/>
    </location>
</feature>
<dbReference type="GO" id="GO:0005524">
    <property type="term" value="F:ATP binding"/>
    <property type="evidence" value="ECO:0007669"/>
    <property type="project" value="UniProtKB-UniRule"/>
</dbReference>
<evidence type="ECO:0000256" key="3">
    <source>
        <dbReference type="ARBA" id="ARBA00022840"/>
    </source>
</evidence>
<dbReference type="SMART" id="SM00881">
    <property type="entry name" value="CoA_binding"/>
    <property type="match status" value="1"/>
</dbReference>
<dbReference type="Gene3D" id="3.30.1490.20">
    <property type="entry name" value="ATP-grasp fold, A domain"/>
    <property type="match status" value="1"/>
</dbReference>
<dbReference type="SUPFAM" id="SSF52343">
    <property type="entry name" value="Ferredoxin reductase-like, C-terminal NADP-linked domain"/>
    <property type="match status" value="1"/>
</dbReference>
<feature type="domain" description="ATP-grasp" evidence="5">
    <location>
        <begin position="509"/>
        <end position="545"/>
    </location>
</feature>